<comment type="caution">
    <text evidence="2">The sequence shown here is derived from an EMBL/GenBank/DDBJ whole genome shotgun (WGS) entry which is preliminary data.</text>
</comment>
<accession>A0A147HSH5</accession>
<reference evidence="2 3" key="1">
    <citation type="journal article" date="2016" name="Front. Microbiol.">
        <title>Genomic Resource of Rice Seed Associated Bacteria.</title>
        <authorList>
            <person name="Midha S."/>
            <person name="Bansal K."/>
            <person name="Sharma S."/>
            <person name="Kumar N."/>
            <person name="Patil P.P."/>
            <person name="Chaudhry V."/>
            <person name="Patil P.B."/>
        </authorList>
    </citation>
    <scope>NUCLEOTIDE SEQUENCE [LARGE SCALE GENOMIC DNA]</scope>
    <source>
        <strain evidence="2 3">NS334</strain>
    </source>
</reference>
<organism evidence="2 3">
    <name type="scientific">Sphingomonas endophytica</name>
    <dbReference type="NCBI Taxonomy" id="869719"/>
    <lineage>
        <taxon>Bacteria</taxon>
        <taxon>Pseudomonadati</taxon>
        <taxon>Pseudomonadota</taxon>
        <taxon>Alphaproteobacteria</taxon>
        <taxon>Sphingomonadales</taxon>
        <taxon>Sphingomonadaceae</taxon>
        <taxon>Sphingomonas</taxon>
    </lineage>
</organism>
<dbReference type="AlphaFoldDB" id="A0A147HSH5"/>
<keyword evidence="3" id="KW-1185">Reference proteome</keyword>
<name>A0A147HSH5_9SPHN</name>
<protein>
    <submittedName>
        <fullName evidence="2">Uncharacterized protein</fullName>
    </submittedName>
</protein>
<dbReference type="OrthoDB" id="8180612at2"/>
<dbReference type="EMBL" id="LDTB01000153">
    <property type="protein sequence ID" value="KTT67793.1"/>
    <property type="molecule type" value="Genomic_DNA"/>
</dbReference>
<evidence type="ECO:0000313" key="3">
    <source>
        <dbReference type="Proteomes" id="UP000074310"/>
    </source>
</evidence>
<dbReference type="RefSeq" id="WP_153002796.1">
    <property type="nucleotide sequence ID" value="NZ_LDTB01000153.1"/>
</dbReference>
<proteinExistence type="predicted"/>
<evidence type="ECO:0000313" key="2">
    <source>
        <dbReference type="EMBL" id="KTT67793.1"/>
    </source>
</evidence>
<dbReference type="Proteomes" id="UP000074310">
    <property type="component" value="Unassembled WGS sequence"/>
</dbReference>
<gene>
    <name evidence="2" type="ORF">NS334_16495</name>
</gene>
<evidence type="ECO:0000256" key="1">
    <source>
        <dbReference type="SAM" id="MobiDB-lite"/>
    </source>
</evidence>
<feature type="non-terminal residue" evidence="2">
    <location>
        <position position="119"/>
    </location>
</feature>
<sequence>MFVAVFSVFAASRKDPLVDMIERVHAGFLAAGLGEPTVRFRLSDPPPSAEIAAVQAIAGTKRVSSIAGVLKRWPELERFASTAGSVGPGRAEIRVMSNTTATGAVEARRSPALHRSGSG</sequence>
<feature type="region of interest" description="Disordered" evidence="1">
    <location>
        <begin position="100"/>
        <end position="119"/>
    </location>
</feature>